<name>A0ABU3ELM1_9ENTE</name>
<dbReference type="EMBL" id="JARPYR010000001">
    <property type="protein sequence ID" value="MDT2595611.1"/>
    <property type="molecule type" value="Genomic_DNA"/>
</dbReference>
<evidence type="ECO:0000313" key="1">
    <source>
        <dbReference type="EMBL" id="MDT2595611.1"/>
    </source>
</evidence>
<organism evidence="1 2">
    <name type="scientific">Enterococcus dongliensis</name>
    <dbReference type="NCBI Taxonomy" id="2559925"/>
    <lineage>
        <taxon>Bacteria</taxon>
        <taxon>Bacillati</taxon>
        <taxon>Bacillota</taxon>
        <taxon>Bacilli</taxon>
        <taxon>Lactobacillales</taxon>
        <taxon>Enterococcaceae</taxon>
        <taxon>Enterococcus</taxon>
    </lineage>
</organism>
<proteinExistence type="predicted"/>
<evidence type="ECO:0008006" key="3">
    <source>
        <dbReference type="Google" id="ProtNLM"/>
    </source>
</evidence>
<comment type="caution">
    <text evidence="1">The sequence shown here is derived from an EMBL/GenBank/DDBJ whole genome shotgun (WGS) entry which is preliminary data.</text>
</comment>
<dbReference type="RefSeq" id="WP_311859216.1">
    <property type="nucleotide sequence ID" value="NZ_JARPYR010000001.1"/>
</dbReference>
<gene>
    <name evidence="1" type="ORF">P7D39_01000</name>
</gene>
<accession>A0ABU3ELM1</accession>
<evidence type="ECO:0000313" key="2">
    <source>
        <dbReference type="Proteomes" id="UP001256547"/>
    </source>
</evidence>
<protein>
    <recommendedName>
        <fullName evidence="3">DUF4145 domain-containing protein</fullName>
    </recommendedName>
</protein>
<dbReference type="Proteomes" id="UP001256547">
    <property type="component" value="Unassembled WGS sequence"/>
</dbReference>
<sequence>MKQTLTVRYPQTSSTSSDEFDIDEFCPHCGQPGSQIVFSSMTYDSFNNLENAVAFFVQCPRRNCKKFHIQAFPFRKNSFGSSTIAEIGKKIPYTYKVKHVNNLPEIVNITFPAFKTIYEQSLEAEAQGLDQIAGIGYRKAIEFLIKEYVIHKQPENEDNVKSKFLGKVIDENLSEFPKIQALAKAAVWIGNDETHFVRVHEDKNIQDMKGFLTATALFISAELKADEAIEFTSRTKS</sequence>
<reference evidence="1 2" key="1">
    <citation type="submission" date="2023-03" db="EMBL/GenBank/DDBJ databases">
        <authorList>
            <person name="Shen W."/>
            <person name="Cai J."/>
        </authorList>
    </citation>
    <scope>NUCLEOTIDE SEQUENCE [LARGE SCALE GENOMIC DNA]</scope>
    <source>
        <strain evidence="1 2">P72-2</strain>
    </source>
</reference>
<keyword evidence="2" id="KW-1185">Reference proteome</keyword>